<evidence type="ECO:0000313" key="3">
    <source>
        <dbReference type="EMBL" id="KAF4508776.1"/>
    </source>
</evidence>
<dbReference type="GO" id="GO:0042273">
    <property type="term" value="P:ribosomal large subunit biogenesis"/>
    <property type="evidence" value="ECO:0007669"/>
    <property type="project" value="TreeGrafter"/>
</dbReference>
<feature type="region of interest" description="Disordered" evidence="1">
    <location>
        <begin position="56"/>
        <end position="105"/>
    </location>
</feature>
<comment type="caution">
    <text evidence="3">The sequence shown here is derived from an EMBL/GenBank/DDBJ whole genome shotgun (WGS) entry which is preliminary data.</text>
</comment>
<evidence type="ECO:0000313" key="4">
    <source>
        <dbReference type="Proteomes" id="UP000557566"/>
    </source>
</evidence>
<dbReference type="PANTHER" id="PTHR13182">
    <property type="entry name" value="ZINC FINGER PROTEIN 622"/>
    <property type="match status" value="1"/>
</dbReference>
<dbReference type="InterPro" id="IPR040025">
    <property type="entry name" value="Znf622/Rei1/Reh1"/>
</dbReference>
<evidence type="ECO:0000256" key="1">
    <source>
        <dbReference type="SAM" id="MobiDB-lite"/>
    </source>
</evidence>
<protein>
    <recommendedName>
        <fullName evidence="2">ZN622/Rei1/Reh1 zinc finger C2H2-type domain-containing protein</fullName>
    </recommendedName>
</protein>
<reference evidence="3 4" key="1">
    <citation type="journal article" date="2020" name="Genome Biol. Evol.">
        <title>A new high-quality draft genome assembly of the Chinese cordyceps Ophiocordyceps sinensis.</title>
        <authorList>
            <person name="Shu R."/>
            <person name="Zhang J."/>
            <person name="Meng Q."/>
            <person name="Zhang H."/>
            <person name="Zhou G."/>
            <person name="Li M."/>
            <person name="Wu P."/>
            <person name="Zhao Y."/>
            <person name="Chen C."/>
            <person name="Qin Q."/>
        </authorList>
    </citation>
    <scope>NUCLEOTIDE SEQUENCE [LARGE SCALE GENOMIC DNA]</scope>
    <source>
        <strain evidence="3 4">IOZ07</strain>
    </source>
</reference>
<keyword evidence="4" id="KW-1185">Reference proteome</keyword>
<name>A0A8H4V5S9_9HYPO</name>
<sequence>MTDTCLVEDRPCLAIAQVPSCCRLCNVAMHGLQTWRAHVKSDGHVYKLQLKVAGPGSVTLPPPPPPPADAHQTKSAAPSGARSGDEADVGADQDQDDTQDEPSAPAFVPGKCLFCAQESGILDDSMAHMAAAHGFSVPFQDCLAVDLETVVGYLHFVIYGYRECICCGTLRSTVEGAQQHMVAKGHCRFDVSPDTEDFYATPRSENVVTEQTHGDGTAPVRLPSGKLISHKRNIDTQEPRAARRATPDRHLDSFALGSKTPSTPGLDVARRRGGNGSGEIVHSSEAMLAARMSRLTIAGDRAQHKEEERKRGRLERANNTILFKHFRLDSGDGRIGRQF</sequence>
<feature type="domain" description="ZN622/Rei1/Reh1 zinc finger C2H2-type" evidence="2">
    <location>
        <begin position="111"/>
        <end position="201"/>
    </location>
</feature>
<feature type="region of interest" description="Disordered" evidence="1">
    <location>
        <begin position="234"/>
        <end position="279"/>
    </location>
</feature>
<dbReference type="PANTHER" id="PTHR13182:SF8">
    <property type="entry name" value="CYTOPLASMIC 60S SUBUNIT BIOGENESIS FACTOR ZNF622"/>
    <property type="match status" value="1"/>
</dbReference>
<dbReference type="AlphaFoldDB" id="A0A8H4V5S9"/>
<proteinExistence type="predicted"/>
<dbReference type="GO" id="GO:0030687">
    <property type="term" value="C:preribosome, large subunit precursor"/>
    <property type="evidence" value="ECO:0007669"/>
    <property type="project" value="TreeGrafter"/>
</dbReference>
<organism evidence="3 4">
    <name type="scientific">Ophiocordyceps sinensis</name>
    <dbReference type="NCBI Taxonomy" id="72228"/>
    <lineage>
        <taxon>Eukaryota</taxon>
        <taxon>Fungi</taxon>
        <taxon>Dikarya</taxon>
        <taxon>Ascomycota</taxon>
        <taxon>Pezizomycotina</taxon>
        <taxon>Sordariomycetes</taxon>
        <taxon>Hypocreomycetidae</taxon>
        <taxon>Hypocreales</taxon>
        <taxon>Ophiocordycipitaceae</taxon>
        <taxon>Ophiocordyceps</taxon>
    </lineage>
</organism>
<gene>
    <name evidence="3" type="ORF">G6O67_005115</name>
</gene>
<accession>A0A8H4V5S9</accession>
<dbReference type="InterPro" id="IPR041661">
    <property type="entry name" value="ZN622/Rei1/Reh1_Znf-C2H2"/>
</dbReference>
<dbReference type="EMBL" id="JAAVMX010000005">
    <property type="protein sequence ID" value="KAF4508776.1"/>
    <property type="molecule type" value="Genomic_DNA"/>
</dbReference>
<feature type="compositionally biased region" description="Basic and acidic residues" evidence="1">
    <location>
        <begin position="234"/>
        <end position="252"/>
    </location>
</feature>
<dbReference type="OrthoDB" id="19329at2759"/>
<dbReference type="Pfam" id="PF12756">
    <property type="entry name" value="zf-C2H2_2"/>
    <property type="match status" value="1"/>
</dbReference>
<dbReference type="Proteomes" id="UP000557566">
    <property type="component" value="Unassembled WGS sequence"/>
</dbReference>
<evidence type="ECO:0000259" key="2">
    <source>
        <dbReference type="Pfam" id="PF12756"/>
    </source>
</evidence>
<feature type="compositionally biased region" description="Acidic residues" evidence="1">
    <location>
        <begin position="86"/>
        <end position="100"/>
    </location>
</feature>